<reference evidence="2" key="2">
    <citation type="submission" date="2025-08" db="UniProtKB">
        <authorList>
            <consortium name="Ensembl"/>
        </authorList>
    </citation>
    <scope>IDENTIFICATION</scope>
</reference>
<evidence type="ECO:0000313" key="3">
    <source>
        <dbReference type="Proteomes" id="UP000694620"/>
    </source>
</evidence>
<reference evidence="2" key="3">
    <citation type="submission" date="2025-09" db="UniProtKB">
        <authorList>
            <consortium name="Ensembl"/>
        </authorList>
    </citation>
    <scope>IDENTIFICATION</scope>
</reference>
<dbReference type="Proteomes" id="UP000694620">
    <property type="component" value="Chromosome 2"/>
</dbReference>
<keyword evidence="1" id="KW-0812">Transmembrane</keyword>
<organism evidence="2 3">
    <name type="scientific">Erpetoichthys calabaricus</name>
    <name type="common">Rope fish</name>
    <name type="synonym">Calamoichthys calabaricus</name>
    <dbReference type="NCBI Taxonomy" id="27687"/>
    <lineage>
        <taxon>Eukaryota</taxon>
        <taxon>Metazoa</taxon>
        <taxon>Chordata</taxon>
        <taxon>Craniata</taxon>
        <taxon>Vertebrata</taxon>
        <taxon>Euteleostomi</taxon>
        <taxon>Actinopterygii</taxon>
        <taxon>Polypteriformes</taxon>
        <taxon>Polypteridae</taxon>
        <taxon>Erpetoichthys</taxon>
    </lineage>
</organism>
<accession>A0A8C4X4M1</accession>
<proteinExistence type="predicted"/>
<evidence type="ECO:0000256" key="1">
    <source>
        <dbReference type="SAM" id="Phobius"/>
    </source>
</evidence>
<dbReference type="AlphaFoldDB" id="A0A8C4X4M1"/>
<keyword evidence="1" id="KW-1133">Transmembrane helix</keyword>
<name>A0A8C4X4M1_ERPCA</name>
<reference evidence="2" key="1">
    <citation type="submission" date="2021-06" db="EMBL/GenBank/DDBJ databases">
        <authorList>
            <consortium name="Wellcome Sanger Institute Data Sharing"/>
        </authorList>
    </citation>
    <scope>NUCLEOTIDE SEQUENCE [LARGE SCALE GENOMIC DNA]</scope>
</reference>
<dbReference type="GeneTree" id="ENSGT01030000235288"/>
<protein>
    <recommendedName>
        <fullName evidence="4">Redox-regulatory protein FAM213A</fullName>
    </recommendedName>
</protein>
<sequence>MCPLQGAAGYITMGLWTLGMGAIGAAVAGIILANTDLLLSKSETASLEYLEEADLKTVDDEGRSFKAKELWQKNGAVIMAVRRPG</sequence>
<evidence type="ECO:0000313" key="2">
    <source>
        <dbReference type="Ensembl" id="ENSECRP00000004434.1"/>
    </source>
</evidence>
<evidence type="ECO:0008006" key="4">
    <source>
        <dbReference type="Google" id="ProtNLM"/>
    </source>
</evidence>
<dbReference type="Ensembl" id="ENSECRT00000004502.1">
    <property type="protein sequence ID" value="ENSECRP00000004434.1"/>
    <property type="gene ID" value="ENSECRG00000003012.1"/>
</dbReference>
<keyword evidence="3" id="KW-1185">Reference proteome</keyword>
<feature type="transmembrane region" description="Helical" evidence="1">
    <location>
        <begin position="13"/>
        <end position="33"/>
    </location>
</feature>
<keyword evidence="1" id="KW-0472">Membrane</keyword>